<dbReference type="PANTHER" id="PTHR45631:SF97">
    <property type="entry name" value="LEUCINE-RICH REPEAT PROTEIN KINASE FAMILY PROTEIN"/>
    <property type="match status" value="1"/>
</dbReference>
<evidence type="ECO:0000259" key="6">
    <source>
        <dbReference type="Pfam" id="PF12819"/>
    </source>
</evidence>
<protein>
    <recommendedName>
        <fullName evidence="6">Malectin-like domain-containing protein</fullName>
    </recommendedName>
</protein>
<gene>
    <name evidence="7" type="ORF">MERR_LOCUS4908</name>
</gene>
<dbReference type="EMBL" id="CACVBM020000333">
    <property type="protein sequence ID" value="CAA7017673.1"/>
    <property type="molecule type" value="Genomic_DNA"/>
</dbReference>
<keyword evidence="3" id="KW-0732">Signal</keyword>
<organism evidence="7 8">
    <name type="scientific">Microthlaspi erraticum</name>
    <dbReference type="NCBI Taxonomy" id="1685480"/>
    <lineage>
        <taxon>Eukaryota</taxon>
        <taxon>Viridiplantae</taxon>
        <taxon>Streptophyta</taxon>
        <taxon>Embryophyta</taxon>
        <taxon>Tracheophyta</taxon>
        <taxon>Spermatophyta</taxon>
        <taxon>Magnoliopsida</taxon>
        <taxon>eudicotyledons</taxon>
        <taxon>Gunneridae</taxon>
        <taxon>Pentapetalae</taxon>
        <taxon>rosids</taxon>
        <taxon>malvids</taxon>
        <taxon>Brassicales</taxon>
        <taxon>Brassicaceae</taxon>
        <taxon>Coluteocarpeae</taxon>
        <taxon>Microthlaspi</taxon>
    </lineage>
</organism>
<evidence type="ECO:0000313" key="8">
    <source>
        <dbReference type="Proteomes" id="UP000467841"/>
    </source>
</evidence>
<keyword evidence="8" id="KW-1185">Reference proteome</keyword>
<evidence type="ECO:0000313" key="7">
    <source>
        <dbReference type="EMBL" id="CAA7017673.1"/>
    </source>
</evidence>
<keyword evidence="5" id="KW-0472">Membrane</keyword>
<name>A0A6D2HNN2_9BRAS</name>
<keyword evidence="2" id="KW-0812">Transmembrane</keyword>
<feature type="domain" description="Malectin-like" evidence="6">
    <location>
        <begin position="1"/>
        <end position="202"/>
    </location>
</feature>
<evidence type="ECO:0000256" key="5">
    <source>
        <dbReference type="ARBA" id="ARBA00023136"/>
    </source>
</evidence>
<comment type="caution">
    <text evidence="7">The sequence shown here is derived from an EMBL/GenBank/DDBJ whole genome shotgun (WGS) entry which is preliminary data.</text>
</comment>
<dbReference type="AlphaFoldDB" id="A0A6D2HNN2"/>
<dbReference type="PANTHER" id="PTHR45631">
    <property type="entry name" value="OS07G0107800 PROTEIN-RELATED"/>
    <property type="match status" value="1"/>
</dbReference>
<accession>A0A6D2HNN2</accession>
<dbReference type="OrthoDB" id="1746734at2759"/>
<keyword evidence="4" id="KW-1133">Transmembrane helix</keyword>
<dbReference type="InterPro" id="IPR024788">
    <property type="entry name" value="Malectin-like_Carb-bd_dom"/>
</dbReference>
<evidence type="ECO:0000256" key="1">
    <source>
        <dbReference type="ARBA" id="ARBA00004167"/>
    </source>
</evidence>
<proteinExistence type="predicted"/>
<reference evidence="7" key="1">
    <citation type="submission" date="2020-01" db="EMBL/GenBank/DDBJ databases">
        <authorList>
            <person name="Mishra B."/>
        </authorList>
    </citation>
    <scope>NUCLEOTIDE SEQUENCE [LARGE SCALE GENOMIC DNA]</scope>
</reference>
<dbReference type="GO" id="GO:0016020">
    <property type="term" value="C:membrane"/>
    <property type="evidence" value="ECO:0007669"/>
    <property type="project" value="UniProtKB-SubCell"/>
</dbReference>
<comment type="subcellular location">
    <subcellularLocation>
        <location evidence="1">Membrane</location>
        <topology evidence="1">Single-pass membrane protein</topology>
    </subcellularLocation>
</comment>
<sequence length="263" mass="30221">MPKSNSLQICLVKTGPTTPMITTLELRPLGNDTYTTQTGTLKLLDRHYYASESDIFGIRYPDDVYDRKWDLVFPSNEIWINTTANVNQSRPFELPQAVMKRAITPKKATEPLTLLFLSDENPSDKFYVYFHFAEIQALRANDSREFDIVWEDTTFLPPYSPKRFQSDTLFNKLPKEQGTVKLVRTKGSTLPPLISAIEAFKVMDLPYSETNTDDVVSMKNIEAAYALNFISWQGDPCLPRQYKWDYIECSYTSISTPPRIISL</sequence>
<evidence type="ECO:0000256" key="4">
    <source>
        <dbReference type="ARBA" id="ARBA00022989"/>
    </source>
</evidence>
<dbReference type="Proteomes" id="UP000467841">
    <property type="component" value="Unassembled WGS sequence"/>
</dbReference>
<evidence type="ECO:0000256" key="3">
    <source>
        <dbReference type="ARBA" id="ARBA00022729"/>
    </source>
</evidence>
<evidence type="ECO:0000256" key="2">
    <source>
        <dbReference type="ARBA" id="ARBA00022692"/>
    </source>
</evidence>
<dbReference type="Pfam" id="PF12819">
    <property type="entry name" value="Malectin_like"/>
    <property type="match status" value="1"/>
</dbReference>